<name>A0A5S3PW65_9FLAO</name>
<sequence length="189" mass="21404">MLKKDLRLQYTVLRKEVSPQSLLNSSLAISNKLLELPIWDFEYYHIFLPIISKNEVDTSFILSILQGKDKNIVLPKIRSKDRLQNILLTDSTRLKANSWGVPEPIEGVEVPSHKIDVVFVPLLAFDENGNRVGYGKGFYDNFLNGCKKNVIKVGLSLFPAIAKISDLNENDIPLDYCVTPEKVYSFSST</sequence>
<keyword evidence="3 4" id="KW-0067">ATP-binding</keyword>
<organism evidence="6 7">
    <name type="scientific">Maribacter algarum</name>
    <name type="common">ex Zhang et al. 2020</name>
    <dbReference type="NCBI Taxonomy" id="2578118"/>
    <lineage>
        <taxon>Bacteria</taxon>
        <taxon>Pseudomonadati</taxon>
        <taxon>Bacteroidota</taxon>
        <taxon>Flavobacteriia</taxon>
        <taxon>Flavobacteriales</taxon>
        <taxon>Flavobacteriaceae</taxon>
        <taxon>Maribacter</taxon>
    </lineage>
</organism>
<dbReference type="InterPro" id="IPR037171">
    <property type="entry name" value="NagB/RpiA_transferase-like"/>
</dbReference>
<protein>
    <recommendedName>
        <fullName evidence="5">5-formyltetrahydrofolate cyclo-ligase</fullName>
        <ecNumber evidence="5">6.3.3.2</ecNumber>
    </recommendedName>
</protein>
<evidence type="ECO:0000256" key="2">
    <source>
        <dbReference type="ARBA" id="ARBA00022741"/>
    </source>
</evidence>
<keyword evidence="5" id="KW-0479">Metal-binding</keyword>
<dbReference type="AlphaFoldDB" id="A0A5S3PW65"/>
<comment type="similarity">
    <text evidence="1 5">Belongs to the 5-formyltetrahydrofolate cyclo-ligase family.</text>
</comment>
<dbReference type="Pfam" id="PF01812">
    <property type="entry name" value="5-FTHF_cyc-lig"/>
    <property type="match status" value="1"/>
</dbReference>
<reference evidence="6 7" key="1">
    <citation type="submission" date="2019-05" db="EMBL/GenBank/DDBJ databases">
        <authorList>
            <person name="Zhang J.-Y."/>
            <person name="Feg X."/>
            <person name="Du Z.-J."/>
        </authorList>
    </citation>
    <scope>NUCLEOTIDE SEQUENCE [LARGE SCALE GENOMIC DNA]</scope>
    <source>
        <strain evidence="6 7">RZ26</strain>
    </source>
</reference>
<dbReference type="PIRSF" id="PIRSF006806">
    <property type="entry name" value="FTHF_cligase"/>
    <property type="match status" value="1"/>
</dbReference>
<accession>A0A5S3PW65</accession>
<comment type="caution">
    <text evidence="6">The sequence shown here is derived from an EMBL/GenBank/DDBJ whole genome shotgun (WGS) entry which is preliminary data.</text>
</comment>
<dbReference type="InterPro" id="IPR002698">
    <property type="entry name" value="FTHF_cligase"/>
</dbReference>
<feature type="binding site" evidence="4">
    <location>
        <begin position="131"/>
        <end position="139"/>
    </location>
    <ligand>
        <name>ATP</name>
        <dbReference type="ChEBI" id="CHEBI:30616"/>
    </ligand>
</feature>
<feature type="binding site" evidence="4">
    <location>
        <position position="55"/>
    </location>
    <ligand>
        <name>substrate</name>
    </ligand>
</feature>
<dbReference type="GO" id="GO:0005524">
    <property type="term" value="F:ATP binding"/>
    <property type="evidence" value="ECO:0007669"/>
    <property type="project" value="UniProtKB-KW"/>
</dbReference>
<dbReference type="NCBIfam" id="TIGR02727">
    <property type="entry name" value="MTHFS_bact"/>
    <property type="match status" value="1"/>
</dbReference>
<dbReference type="EMBL" id="VATY01000001">
    <property type="protein sequence ID" value="TMM59239.1"/>
    <property type="molecule type" value="Genomic_DNA"/>
</dbReference>
<evidence type="ECO:0000256" key="5">
    <source>
        <dbReference type="RuleBase" id="RU361279"/>
    </source>
</evidence>
<gene>
    <name evidence="6" type="ORF">FEE95_07345</name>
</gene>
<comment type="cofactor">
    <cofactor evidence="5">
        <name>Mg(2+)</name>
        <dbReference type="ChEBI" id="CHEBI:18420"/>
    </cofactor>
</comment>
<dbReference type="Gene3D" id="3.40.50.10420">
    <property type="entry name" value="NagB/RpiA/CoA transferase-like"/>
    <property type="match status" value="1"/>
</dbReference>
<feature type="binding site" evidence="4">
    <location>
        <position position="50"/>
    </location>
    <ligand>
        <name>substrate</name>
    </ligand>
</feature>
<keyword evidence="5" id="KW-0460">Magnesium</keyword>
<proteinExistence type="inferred from homology"/>
<keyword evidence="2 4" id="KW-0547">Nucleotide-binding</keyword>
<dbReference type="PANTHER" id="PTHR23407:SF1">
    <property type="entry name" value="5-FORMYLTETRAHYDROFOLATE CYCLO-LIGASE"/>
    <property type="match status" value="1"/>
</dbReference>
<dbReference type="SUPFAM" id="SSF100950">
    <property type="entry name" value="NagB/RpiA/CoA transferase-like"/>
    <property type="match status" value="1"/>
</dbReference>
<dbReference type="PANTHER" id="PTHR23407">
    <property type="entry name" value="ATPASE INHIBITOR/5-FORMYLTETRAHYDROFOLATE CYCLO-LIGASE"/>
    <property type="match status" value="1"/>
</dbReference>
<dbReference type="OrthoDB" id="9801938at2"/>
<evidence type="ECO:0000313" key="6">
    <source>
        <dbReference type="EMBL" id="TMM59239.1"/>
    </source>
</evidence>
<dbReference type="Proteomes" id="UP000310314">
    <property type="component" value="Unassembled WGS sequence"/>
</dbReference>
<evidence type="ECO:0000313" key="7">
    <source>
        <dbReference type="Proteomes" id="UP000310314"/>
    </source>
</evidence>
<evidence type="ECO:0000256" key="1">
    <source>
        <dbReference type="ARBA" id="ARBA00010638"/>
    </source>
</evidence>
<feature type="binding site" evidence="4">
    <location>
        <begin position="3"/>
        <end position="7"/>
    </location>
    <ligand>
        <name>ATP</name>
        <dbReference type="ChEBI" id="CHEBI:30616"/>
    </ligand>
</feature>
<keyword evidence="7" id="KW-1185">Reference proteome</keyword>
<keyword evidence="6" id="KW-0436">Ligase</keyword>
<comment type="catalytic activity">
    <reaction evidence="5">
        <text>(6S)-5-formyl-5,6,7,8-tetrahydrofolate + ATP = (6R)-5,10-methenyltetrahydrofolate + ADP + phosphate</text>
        <dbReference type="Rhea" id="RHEA:10488"/>
        <dbReference type="ChEBI" id="CHEBI:30616"/>
        <dbReference type="ChEBI" id="CHEBI:43474"/>
        <dbReference type="ChEBI" id="CHEBI:57455"/>
        <dbReference type="ChEBI" id="CHEBI:57457"/>
        <dbReference type="ChEBI" id="CHEBI:456216"/>
        <dbReference type="EC" id="6.3.3.2"/>
    </reaction>
</comment>
<dbReference type="GO" id="GO:0009396">
    <property type="term" value="P:folic acid-containing compound biosynthetic process"/>
    <property type="evidence" value="ECO:0007669"/>
    <property type="project" value="TreeGrafter"/>
</dbReference>
<dbReference type="GO" id="GO:0030272">
    <property type="term" value="F:5-formyltetrahydrofolate cyclo-ligase activity"/>
    <property type="evidence" value="ECO:0007669"/>
    <property type="project" value="UniProtKB-EC"/>
</dbReference>
<evidence type="ECO:0000256" key="4">
    <source>
        <dbReference type="PIRSR" id="PIRSR006806-1"/>
    </source>
</evidence>
<dbReference type="RefSeq" id="WP_138657228.1">
    <property type="nucleotide sequence ID" value="NZ_VATY01000001.1"/>
</dbReference>
<dbReference type="GO" id="GO:0046872">
    <property type="term" value="F:metal ion binding"/>
    <property type="evidence" value="ECO:0007669"/>
    <property type="project" value="UniProtKB-KW"/>
</dbReference>
<evidence type="ECO:0000256" key="3">
    <source>
        <dbReference type="ARBA" id="ARBA00022840"/>
    </source>
</evidence>
<dbReference type="InterPro" id="IPR024185">
    <property type="entry name" value="FTHF_cligase-like_sf"/>
</dbReference>
<dbReference type="GO" id="GO:0035999">
    <property type="term" value="P:tetrahydrofolate interconversion"/>
    <property type="evidence" value="ECO:0007669"/>
    <property type="project" value="TreeGrafter"/>
</dbReference>
<dbReference type="EC" id="6.3.3.2" evidence="5"/>